<evidence type="ECO:0000313" key="6">
    <source>
        <dbReference type="Proteomes" id="UP000562254"/>
    </source>
</evidence>
<dbReference type="GO" id="GO:1904680">
    <property type="term" value="F:peptide transmembrane transporter activity"/>
    <property type="evidence" value="ECO:0007669"/>
    <property type="project" value="TreeGrafter"/>
</dbReference>
<dbReference type="InterPro" id="IPR030678">
    <property type="entry name" value="Peptide/Ni-bd"/>
</dbReference>
<reference evidence="5 6" key="1">
    <citation type="submission" date="2020-08" db="EMBL/GenBank/DDBJ databases">
        <title>Genomic Encyclopedia of Type Strains, Phase IV (KMG-IV): sequencing the most valuable type-strain genomes for metagenomic binning, comparative biology and taxonomic classification.</title>
        <authorList>
            <person name="Goeker M."/>
        </authorList>
    </citation>
    <scope>NUCLEOTIDE SEQUENCE [LARGE SCALE GENOMIC DNA]</scope>
    <source>
        <strain evidence="5 6">DSM 25895</strain>
    </source>
</reference>
<dbReference type="InterPro" id="IPR039424">
    <property type="entry name" value="SBP_5"/>
</dbReference>
<evidence type="ECO:0000256" key="2">
    <source>
        <dbReference type="ARBA" id="ARBA00005695"/>
    </source>
</evidence>
<dbReference type="Pfam" id="PF00496">
    <property type="entry name" value="SBP_bac_5"/>
    <property type="match status" value="1"/>
</dbReference>
<gene>
    <name evidence="5" type="ORF">FHS88_000984</name>
</gene>
<feature type="domain" description="Solute-binding protein family 5" evidence="4">
    <location>
        <begin position="115"/>
        <end position="520"/>
    </location>
</feature>
<protein>
    <submittedName>
        <fullName evidence="5">Microcin C transport system substrate-binding protein</fullName>
    </submittedName>
</protein>
<dbReference type="SUPFAM" id="SSF53850">
    <property type="entry name" value="Periplasmic binding protein-like II"/>
    <property type="match status" value="1"/>
</dbReference>
<dbReference type="PANTHER" id="PTHR30290">
    <property type="entry name" value="PERIPLASMIC BINDING COMPONENT OF ABC TRANSPORTER"/>
    <property type="match status" value="1"/>
</dbReference>
<evidence type="ECO:0000259" key="4">
    <source>
        <dbReference type="Pfam" id="PF00496"/>
    </source>
</evidence>
<dbReference type="PANTHER" id="PTHR30290:SF64">
    <property type="entry name" value="ABC TRANSPORTER PERIPLASMIC BINDING PROTEIN"/>
    <property type="match status" value="1"/>
</dbReference>
<dbReference type="AlphaFoldDB" id="A0A840XK17"/>
<dbReference type="GO" id="GO:0015833">
    <property type="term" value="P:peptide transport"/>
    <property type="evidence" value="ECO:0007669"/>
    <property type="project" value="TreeGrafter"/>
</dbReference>
<dbReference type="Gene3D" id="3.10.105.10">
    <property type="entry name" value="Dipeptide-binding Protein, Domain 3"/>
    <property type="match status" value="1"/>
</dbReference>
<dbReference type="Gene3D" id="3.40.190.10">
    <property type="entry name" value="Periplasmic binding protein-like II"/>
    <property type="match status" value="1"/>
</dbReference>
<dbReference type="CDD" id="cd08497">
    <property type="entry name" value="MbnE-like"/>
    <property type="match status" value="1"/>
</dbReference>
<comment type="similarity">
    <text evidence="2">Belongs to the bacterial solute-binding protein 5 family.</text>
</comment>
<proteinExistence type="inferred from homology"/>
<comment type="caution">
    <text evidence="5">The sequence shown here is derived from an EMBL/GenBank/DDBJ whole genome shotgun (WGS) entry which is preliminary data.</text>
</comment>
<dbReference type="GO" id="GO:0030288">
    <property type="term" value="C:outer membrane-bounded periplasmic space"/>
    <property type="evidence" value="ECO:0007669"/>
    <property type="project" value="TreeGrafter"/>
</dbReference>
<evidence type="ECO:0000256" key="1">
    <source>
        <dbReference type="ARBA" id="ARBA00004418"/>
    </source>
</evidence>
<dbReference type="RefSeq" id="WP_184481890.1">
    <property type="nucleotide sequence ID" value="NZ_JAAEDJ010000077.1"/>
</dbReference>
<dbReference type="PIRSF" id="PIRSF002741">
    <property type="entry name" value="MppA"/>
    <property type="match status" value="1"/>
</dbReference>
<dbReference type="GO" id="GO:0042884">
    <property type="term" value="P:microcin transport"/>
    <property type="evidence" value="ECO:0007669"/>
    <property type="project" value="TreeGrafter"/>
</dbReference>
<accession>A0A840XK17</accession>
<dbReference type="EMBL" id="JACIJE010000002">
    <property type="protein sequence ID" value="MBB5688868.1"/>
    <property type="molecule type" value="Genomic_DNA"/>
</dbReference>
<dbReference type="Proteomes" id="UP000562254">
    <property type="component" value="Unassembled WGS sequence"/>
</dbReference>
<keyword evidence="6" id="KW-1185">Reference proteome</keyword>
<evidence type="ECO:0000313" key="5">
    <source>
        <dbReference type="EMBL" id="MBB5688868.1"/>
    </source>
</evidence>
<organism evidence="5 6">
    <name type="scientific">Neoroseomonas alkaliterrae</name>
    <dbReference type="NCBI Taxonomy" id="1452450"/>
    <lineage>
        <taxon>Bacteria</taxon>
        <taxon>Pseudomonadati</taxon>
        <taxon>Pseudomonadota</taxon>
        <taxon>Alphaproteobacteria</taxon>
        <taxon>Acetobacterales</taxon>
        <taxon>Acetobacteraceae</taxon>
        <taxon>Neoroseomonas</taxon>
    </lineage>
</organism>
<comment type="subcellular location">
    <subcellularLocation>
        <location evidence="1">Periplasm</location>
    </subcellularLocation>
</comment>
<dbReference type="InterPro" id="IPR000914">
    <property type="entry name" value="SBP_5_dom"/>
</dbReference>
<name>A0A840XK17_9PROT</name>
<evidence type="ECO:0000256" key="3">
    <source>
        <dbReference type="ARBA" id="ARBA00022729"/>
    </source>
</evidence>
<keyword evidence="3" id="KW-0732">Signal</keyword>
<sequence length="619" mass="70539">MQRRDLLALGAFAALPAMPRQARAVVPAGGDRPGEVVRTHALSLLAEPKLPRDFPHFGWANPDAPKGGEVVLARLGSFDSFNPFILRGTPDAGIGLIYDTLMAGNADEATAEYGLIAETVELPADRRGVAFELREAARWHDGRPVTAEDVVFTFNALRTHGRPFFRAYWADVAEVVAEGPRRVVFRFRTPDNRELAQILGDLPVMPRHWWEGRDFARPSLDVPLGSGPYRLERFEPNRSVVYRRVEDYWARDLNVRRGLYNFDTIRYEYFRDTTVAFEAFKAGQVDFRTENVARDWATGYDFPAARRGLVRREEIPHEIPTGMQCFAVNLRRPMFQDARVRRALIEAFDFEWMNANLFFGAYTRTSSYFSNSDFAARGLPEGREKEILEGFRGRVPETVFTEEYRLPVTDGSGNNREGLRRGLALLREAGWTVQNRRLVNAQGQPFEFEILLQGATFERVALPYVQWLARLGITARVRTVDPAQYQVRTDAFDFDMTVESMGQGFSPGNEQRDYWTSAKAAENGSRNTAGIADPAIDELVELVIGAPNYDELVARTRALDRVLLHHNFVIPHWHTRTFRIAFWDKFGRPERNPRYGLAFPSAWWSDPARERALAEARRG</sequence>
<dbReference type="GO" id="GO:0043190">
    <property type="term" value="C:ATP-binding cassette (ABC) transporter complex"/>
    <property type="evidence" value="ECO:0007669"/>
    <property type="project" value="InterPro"/>
</dbReference>